<feature type="region of interest" description="Disordered" evidence="1">
    <location>
        <begin position="1"/>
        <end position="20"/>
    </location>
</feature>
<keyword evidence="2" id="KW-1185">Reference proteome</keyword>
<name>A0ABM1GZI4_SOLPN</name>
<reference evidence="3" key="2">
    <citation type="submission" date="2025-08" db="UniProtKB">
        <authorList>
            <consortium name="RefSeq"/>
        </authorList>
    </citation>
    <scope>IDENTIFICATION</scope>
</reference>
<sequence>MSDPSSTSKQMLTTLSEIEPIAFYSPSAVESRSRAPSSSQKDTPDNPLYSIDLNSTSKPTGPASEELVIERLAMMREEARTEQNEALQGEEVRVTQPIFDKTPNFGRYPSSDSSDSESDEEPIKWKVERREVGVSRKGKEKVVEEAPRRRPTTRSDARKLMADALKASARSTAEIRSARTFKVSNFRMPESGVVEVSAEEMEKKNEKKKSGKTKSKDPKKVEKKKPNKKSSAGKRKRSQVPGTQQRSEEEVNMEEIVDNLRKQAVLAGRVFDMGIINFPGMDSLHDMVEIQSWMHLFNKKSPIL</sequence>
<dbReference type="Proteomes" id="UP000694930">
    <property type="component" value="Chromosome 6"/>
</dbReference>
<evidence type="ECO:0000256" key="1">
    <source>
        <dbReference type="SAM" id="MobiDB-lite"/>
    </source>
</evidence>
<gene>
    <name evidence="3" type="primary">LOC107021989</name>
</gene>
<feature type="compositionally biased region" description="Polar residues" evidence="1">
    <location>
        <begin position="1"/>
        <end position="16"/>
    </location>
</feature>
<feature type="compositionally biased region" description="Basic and acidic residues" evidence="1">
    <location>
        <begin position="73"/>
        <end position="83"/>
    </location>
</feature>
<reference evidence="2" key="1">
    <citation type="journal article" date="2014" name="Nat. Genet.">
        <title>The genome of the stress-tolerant wild tomato species Solanum pennellii.</title>
        <authorList>
            <person name="Bolger A."/>
            <person name="Scossa F."/>
            <person name="Bolger M.E."/>
            <person name="Lanz C."/>
            <person name="Maumus F."/>
            <person name="Tohge T."/>
            <person name="Quesneville H."/>
            <person name="Alseekh S."/>
            <person name="Sorensen I."/>
            <person name="Lichtenstein G."/>
            <person name="Fich E.A."/>
            <person name="Conte M."/>
            <person name="Keller H."/>
            <person name="Schneeberger K."/>
            <person name="Schwacke R."/>
            <person name="Ofner I."/>
            <person name="Vrebalov J."/>
            <person name="Xu Y."/>
            <person name="Osorio S."/>
            <person name="Aflitos S.A."/>
            <person name="Schijlen E."/>
            <person name="Jimenez-Gomez J.M."/>
            <person name="Ryngajllo M."/>
            <person name="Kimura S."/>
            <person name="Kumar R."/>
            <person name="Koenig D."/>
            <person name="Headland L.R."/>
            <person name="Maloof J.N."/>
            <person name="Sinha N."/>
            <person name="van Ham R.C."/>
            <person name="Lankhorst R.K."/>
            <person name="Mao L."/>
            <person name="Vogel A."/>
            <person name="Arsova B."/>
            <person name="Panstruga R."/>
            <person name="Fei Z."/>
            <person name="Rose J.K."/>
            <person name="Zamir D."/>
            <person name="Carrari F."/>
            <person name="Giovannoni J.J."/>
            <person name="Weigel D."/>
            <person name="Usadel B."/>
            <person name="Fernie A.R."/>
        </authorList>
    </citation>
    <scope>NUCLEOTIDE SEQUENCE [LARGE SCALE GENOMIC DNA]</scope>
    <source>
        <strain evidence="2">cv. LA0716</strain>
    </source>
</reference>
<feature type="compositionally biased region" description="Basic and acidic residues" evidence="1">
    <location>
        <begin position="140"/>
        <end position="160"/>
    </location>
</feature>
<protein>
    <submittedName>
        <fullName evidence="3">Uncharacterized protein LOC107021989</fullName>
    </submittedName>
</protein>
<feature type="compositionally biased region" description="Basic residues" evidence="1">
    <location>
        <begin position="221"/>
        <end position="238"/>
    </location>
</feature>
<evidence type="ECO:0000313" key="3">
    <source>
        <dbReference type="RefSeq" id="XP_015078180.1"/>
    </source>
</evidence>
<dbReference type="GeneID" id="107021989"/>
<feature type="region of interest" description="Disordered" evidence="1">
    <location>
        <begin position="25"/>
        <end position="160"/>
    </location>
</feature>
<feature type="compositionally biased region" description="Basic and acidic residues" evidence="1">
    <location>
        <begin position="121"/>
        <end position="134"/>
    </location>
</feature>
<feature type="region of interest" description="Disordered" evidence="1">
    <location>
        <begin position="195"/>
        <end position="251"/>
    </location>
</feature>
<feature type="compositionally biased region" description="Polar residues" evidence="1">
    <location>
        <begin position="28"/>
        <end position="41"/>
    </location>
</feature>
<evidence type="ECO:0000313" key="2">
    <source>
        <dbReference type="Proteomes" id="UP000694930"/>
    </source>
</evidence>
<proteinExistence type="predicted"/>
<organism evidence="2 3">
    <name type="scientific">Solanum pennellii</name>
    <name type="common">Tomato</name>
    <name type="synonym">Lycopersicon pennellii</name>
    <dbReference type="NCBI Taxonomy" id="28526"/>
    <lineage>
        <taxon>Eukaryota</taxon>
        <taxon>Viridiplantae</taxon>
        <taxon>Streptophyta</taxon>
        <taxon>Embryophyta</taxon>
        <taxon>Tracheophyta</taxon>
        <taxon>Spermatophyta</taxon>
        <taxon>Magnoliopsida</taxon>
        <taxon>eudicotyledons</taxon>
        <taxon>Gunneridae</taxon>
        <taxon>Pentapetalae</taxon>
        <taxon>asterids</taxon>
        <taxon>lamiids</taxon>
        <taxon>Solanales</taxon>
        <taxon>Solanaceae</taxon>
        <taxon>Solanoideae</taxon>
        <taxon>Solaneae</taxon>
        <taxon>Solanum</taxon>
        <taxon>Solanum subgen. Lycopersicon</taxon>
    </lineage>
</organism>
<accession>A0ABM1GZI4</accession>
<dbReference type="RefSeq" id="XP_015078180.1">
    <property type="nucleotide sequence ID" value="XM_015222694.1"/>
</dbReference>